<dbReference type="AlphaFoldDB" id="A0A8J6BXR2"/>
<feature type="compositionally biased region" description="Basic and acidic residues" evidence="1">
    <location>
        <begin position="154"/>
        <end position="168"/>
    </location>
</feature>
<evidence type="ECO:0000313" key="2">
    <source>
        <dbReference type="EMBL" id="KAG8095980.1"/>
    </source>
</evidence>
<accession>A0A8J6BXR2</accession>
<evidence type="ECO:0000256" key="1">
    <source>
        <dbReference type="SAM" id="MobiDB-lite"/>
    </source>
</evidence>
<feature type="region of interest" description="Disordered" evidence="1">
    <location>
        <begin position="119"/>
        <end position="199"/>
    </location>
</feature>
<feature type="region of interest" description="Disordered" evidence="1">
    <location>
        <begin position="209"/>
        <end position="228"/>
    </location>
</feature>
<evidence type="ECO:0000313" key="3">
    <source>
        <dbReference type="Proteomes" id="UP000729402"/>
    </source>
</evidence>
<dbReference type="EMBL" id="JAAALK010000079">
    <property type="protein sequence ID" value="KAG8095980.1"/>
    <property type="molecule type" value="Genomic_DNA"/>
</dbReference>
<feature type="region of interest" description="Disordered" evidence="1">
    <location>
        <begin position="74"/>
        <end position="106"/>
    </location>
</feature>
<feature type="compositionally biased region" description="Basic residues" evidence="1">
    <location>
        <begin position="93"/>
        <end position="103"/>
    </location>
</feature>
<reference evidence="2" key="1">
    <citation type="journal article" date="2021" name="bioRxiv">
        <title>Whole Genome Assembly and Annotation of Northern Wild Rice, Zizania palustris L., Supports a Whole Genome Duplication in the Zizania Genus.</title>
        <authorList>
            <person name="Haas M."/>
            <person name="Kono T."/>
            <person name="Macchietto M."/>
            <person name="Millas R."/>
            <person name="McGilp L."/>
            <person name="Shao M."/>
            <person name="Duquette J."/>
            <person name="Hirsch C.N."/>
            <person name="Kimball J."/>
        </authorList>
    </citation>
    <scope>NUCLEOTIDE SEQUENCE</scope>
    <source>
        <tissue evidence="2">Fresh leaf tissue</tissue>
    </source>
</reference>
<gene>
    <name evidence="2" type="ORF">GUJ93_ZPchr0013g36283</name>
</gene>
<reference evidence="2" key="2">
    <citation type="submission" date="2021-02" db="EMBL/GenBank/DDBJ databases">
        <authorList>
            <person name="Kimball J.A."/>
            <person name="Haas M.W."/>
            <person name="Macchietto M."/>
            <person name="Kono T."/>
            <person name="Duquette J."/>
            <person name="Shao M."/>
        </authorList>
    </citation>
    <scope>NUCLEOTIDE SEQUENCE</scope>
    <source>
        <tissue evidence="2">Fresh leaf tissue</tissue>
    </source>
</reference>
<comment type="caution">
    <text evidence="2">The sequence shown here is derived from an EMBL/GenBank/DDBJ whole genome shotgun (WGS) entry which is preliminary data.</text>
</comment>
<sequence length="309" mass="33622">MLCFCGIRLHHIGSLRCPGALTVGVVAKNAMPITAVKEPEKSCCNVSYVTAPIMLGSGKPTPLAVARPHRLLASTRHGPTRPANSGQLEIHRPASHSTKKPRSRRDGLGWMCVAATCSTHRPNPGTAEPAARRVPNPRAGRPIATRTICSRGSQVRDSERGAHREAPVRHRSSFPPTRSAAASSSRLADLQQHPRPAQSQIAHVLPAETSNRSHVDSTCAPADQKNSPFFPQPIDKIAGSRGYVLRVLLVLPLFLRPSARGLYGRRLAGVDRRRRTNSSSLCDTSTQQFRLRCPERPLPTQATTVVDLW</sequence>
<proteinExistence type="predicted"/>
<name>A0A8J6BXR2_ZIZPA</name>
<dbReference type="Proteomes" id="UP000729402">
    <property type="component" value="Unassembled WGS sequence"/>
</dbReference>
<keyword evidence="3" id="KW-1185">Reference proteome</keyword>
<feature type="compositionally biased region" description="Low complexity" evidence="1">
    <location>
        <begin position="173"/>
        <end position="186"/>
    </location>
</feature>
<protein>
    <submittedName>
        <fullName evidence="2">Uncharacterized protein</fullName>
    </submittedName>
</protein>
<organism evidence="2 3">
    <name type="scientific">Zizania palustris</name>
    <name type="common">Northern wild rice</name>
    <dbReference type="NCBI Taxonomy" id="103762"/>
    <lineage>
        <taxon>Eukaryota</taxon>
        <taxon>Viridiplantae</taxon>
        <taxon>Streptophyta</taxon>
        <taxon>Embryophyta</taxon>
        <taxon>Tracheophyta</taxon>
        <taxon>Spermatophyta</taxon>
        <taxon>Magnoliopsida</taxon>
        <taxon>Liliopsida</taxon>
        <taxon>Poales</taxon>
        <taxon>Poaceae</taxon>
        <taxon>BOP clade</taxon>
        <taxon>Oryzoideae</taxon>
        <taxon>Oryzeae</taxon>
        <taxon>Zizaniinae</taxon>
        <taxon>Zizania</taxon>
    </lineage>
</organism>